<feature type="transmembrane region" description="Helical" evidence="10">
    <location>
        <begin position="1096"/>
        <end position="1117"/>
    </location>
</feature>
<accession>A0A9P6EC57</accession>
<feature type="transmembrane region" description="Helical" evidence="10">
    <location>
        <begin position="1167"/>
        <end position="1187"/>
    </location>
</feature>
<sequence length="1394" mass="155654">MDSDPEKAVDDVHEKQTNSVAVSATFKQSLKEVSRRRQAAGVPTRELGLLFQDLHVLGLGATASHQDTVGSLINPANILSSIQSSRHPPIRDILNGFEGVVKPGEMLLVLGRPDSGCSTFLKALGNRRDEYYSVQGEVSYDGLLPAMIEKHYRGDVLYSPEDDVHFPTLTVAQTIRFAARLRAPREHLGASRAAYAEELTDLLMKTFGLEHAKNTPIGDAMIHGISGGEKKRVSLCEALATRACITAWDNSTRGLDSSTALEFIQNMRAATDICRLTTIMSLYQASESIFELFDKVCLIYEGRMAYYGPASQARQYFINLGYEPANRQTTPDFLVSVTDPNARIPRQVMHAPPRSAVEFADYFRASNFGQRNKEEITSMRDDLRDRKEGVEAYQSSAEAEHTKMARAQSPYIQSILVQSQEVVIRQVQIFRGSLFVTITNLFAFAFQGVIIGTVYLKSPDTTAAFFSRSGVIFFALLFAALMAMSEIPALFSQRPIILRHRNWALYHPFIQAVALTLVDLPVSFGTSLVFGGLIYGLVGLQKSAGQFFIFFLFVFSLAVVMRAYFRALAAACKSEAAAQTLAGISILAMSMYTGYTIPQDSMIWALRWITYINPFRYGFESLLTNEFHTLNGACVNLVPQGPAYQNITLSNQVCTTVGALPGQPYVQGSRFVELSLGYFYSHLWRNFGIICGFGAAFATALFVFTEINTKTSGYSAVVLYKRGTRIDTPGESPDQEKGPHKTLSEGQSPSATATLSEHIKSEDIFSFSHVSYTIPIANNQTKRLLEDISGYVTPGKLTALMGESGAGKTTLLNALAQRVDIGVVGGERFISGQPLPPDFQSQTGYCQQMDTHLPRTTIQEALLFSAKLRQPASVPNVEKEEYVNRCLRMCGLWPYRHAMIGSLNVELRKRTTIGVELAAKPRLLLFLDEPTSGLDSQSAWNIVKFLRSLADQGQAILCTIHQPSAELFQSFDKLLLLKKGGQTVYFGDLGHNSETLLRYFEHNGGRICTPGENPAEYMLDVIGAGATATTDQDWYGIWKKSPEFKVSLQEIEQIEYSGRNRPAIEVTRRTEFPTTWGRQLVELVKRGAIDHARNPVYIMAKIVLNIFAGLFIGFTFFKDQRSLQGAQNKLFSIFMSLILSVPLSNQLQIPFLDTRAVYEIRERPSRIYSWTALITSQLIVELPWNILGSSLFFLTWYWTSKMPTDRGGYAYLEIGILFPLYYTTIAQSFASMSPNAEVAAIIFGFLFSFVLTFNGVMQPFRQLGWWKWMYHLSPFTYLVEGLVGEVVGRHPTTCSPVEFVNVNPPSGMTCGQYMSSYISMAGGYLSDPKAMSDCRFCSTINTDQFLGPSFNIFYDHRWRNVGIFIAFSVLNIATIYLFTYLFRIRKGNLLRKNK</sequence>
<organism evidence="12 13">
    <name type="scientific">Crepidotus variabilis</name>
    <dbReference type="NCBI Taxonomy" id="179855"/>
    <lineage>
        <taxon>Eukaryota</taxon>
        <taxon>Fungi</taxon>
        <taxon>Dikarya</taxon>
        <taxon>Basidiomycota</taxon>
        <taxon>Agaricomycotina</taxon>
        <taxon>Agaricomycetes</taxon>
        <taxon>Agaricomycetidae</taxon>
        <taxon>Agaricales</taxon>
        <taxon>Agaricineae</taxon>
        <taxon>Crepidotaceae</taxon>
        <taxon>Crepidotus</taxon>
    </lineage>
</organism>
<feature type="transmembrane region" description="Helical" evidence="10">
    <location>
        <begin position="1238"/>
        <end position="1257"/>
    </location>
</feature>
<evidence type="ECO:0000256" key="6">
    <source>
        <dbReference type="ARBA" id="ARBA00022840"/>
    </source>
</evidence>
<feature type="transmembrane region" description="Helical" evidence="10">
    <location>
        <begin position="1207"/>
        <end position="1226"/>
    </location>
</feature>
<dbReference type="OrthoDB" id="245989at2759"/>
<feature type="domain" description="ABC transporter" evidence="11">
    <location>
        <begin position="759"/>
        <end position="1004"/>
    </location>
</feature>
<dbReference type="InterPro" id="IPR043926">
    <property type="entry name" value="ABCG_dom"/>
</dbReference>
<dbReference type="InterPro" id="IPR034001">
    <property type="entry name" value="ABCG_PDR_1"/>
</dbReference>
<dbReference type="Pfam" id="PF00005">
    <property type="entry name" value="ABC_tran"/>
    <property type="match status" value="2"/>
</dbReference>
<evidence type="ECO:0000256" key="3">
    <source>
        <dbReference type="ARBA" id="ARBA00022448"/>
    </source>
</evidence>
<dbReference type="CDD" id="cd03232">
    <property type="entry name" value="ABCG_PDR_domain2"/>
    <property type="match status" value="1"/>
</dbReference>
<evidence type="ECO:0000256" key="8">
    <source>
        <dbReference type="ARBA" id="ARBA00023136"/>
    </source>
</evidence>
<feature type="transmembrane region" description="Helical" evidence="10">
    <location>
        <begin position="434"/>
        <end position="456"/>
    </location>
</feature>
<feature type="transmembrane region" description="Helical" evidence="10">
    <location>
        <begin position="544"/>
        <end position="565"/>
    </location>
</feature>
<feature type="transmembrane region" description="Helical" evidence="10">
    <location>
        <begin position="1129"/>
        <end position="1147"/>
    </location>
</feature>
<evidence type="ECO:0000313" key="13">
    <source>
        <dbReference type="Proteomes" id="UP000807306"/>
    </source>
</evidence>
<keyword evidence="5" id="KW-0547">Nucleotide-binding</keyword>
<dbReference type="Pfam" id="PF19055">
    <property type="entry name" value="ABC2_membrane_7"/>
    <property type="match status" value="1"/>
</dbReference>
<evidence type="ECO:0000256" key="10">
    <source>
        <dbReference type="SAM" id="Phobius"/>
    </source>
</evidence>
<dbReference type="Pfam" id="PF01061">
    <property type="entry name" value="ABC2_membrane"/>
    <property type="match status" value="2"/>
</dbReference>
<dbReference type="PROSITE" id="PS50893">
    <property type="entry name" value="ABC_TRANSPORTER_2"/>
    <property type="match status" value="2"/>
</dbReference>
<name>A0A9P6EC57_9AGAR</name>
<dbReference type="GO" id="GO:0005524">
    <property type="term" value="F:ATP binding"/>
    <property type="evidence" value="ECO:0007669"/>
    <property type="project" value="UniProtKB-KW"/>
</dbReference>
<dbReference type="GO" id="GO:0140359">
    <property type="term" value="F:ABC-type transporter activity"/>
    <property type="evidence" value="ECO:0007669"/>
    <property type="project" value="InterPro"/>
</dbReference>
<feature type="transmembrane region" description="Helical" evidence="10">
    <location>
        <begin position="512"/>
        <end position="538"/>
    </location>
</feature>
<evidence type="ECO:0000256" key="9">
    <source>
        <dbReference type="SAM" id="MobiDB-lite"/>
    </source>
</evidence>
<proteinExistence type="inferred from homology"/>
<feature type="transmembrane region" description="Helical" evidence="10">
    <location>
        <begin position="577"/>
        <end position="597"/>
    </location>
</feature>
<comment type="similarity">
    <text evidence="2">Belongs to the ABC transporter superfamily. ABCG family. PDR (TC 3.A.1.205) subfamily.</text>
</comment>
<evidence type="ECO:0000256" key="2">
    <source>
        <dbReference type="ARBA" id="ARBA00006012"/>
    </source>
</evidence>
<feature type="transmembrane region" description="Helical" evidence="10">
    <location>
        <begin position="683"/>
        <end position="704"/>
    </location>
</feature>
<dbReference type="Proteomes" id="UP000807306">
    <property type="component" value="Unassembled WGS sequence"/>
</dbReference>
<dbReference type="SUPFAM" id="SSF52540">
    <property type="entry name" value="P-loop containing nucleoside triphosphate hydrolases"/>
    <property type="match status" value="2"/>
</dbReference>
<dbReference type="GO" id="GO:0016887">
    <property type="term" value="F:ATP hydrolysis activity"/>
    <property type="evidence" value="ECO:0007669"/>
    <property type="project" value="InterPro"/>
</dbReference>
<dbReference type="InterPro" id="IPR013525">
    <property type="entry name" value="ABC2_TM"/>
</dbReference>
<dbReference type="SMART" id="SM00382">
    <property type="entry name" value="AAA"/>
    <property type="match status" value="1"/>
</dbReference>
<evidence type="ECO:0000256" key="1">
    <source>
        <dbReference type="ARBA" id="ARBA00004141"/>
    </source>
</evidence>
<evidence type="ECO:0000256" key="4">
    <source>
        <dbReference type="ARBA" id="ARBA00022692"/>
    </source>
</evidence>
<keyword evidence="8 10" id="KW-0472">Membrane</keyword>
<dbReference type="EMBL" id="MU157872">
    <property type="protein sequence ID" value="KAF9526334.1"/>
    <property type="molecule type" value="Genomic_DNA"/>
</dbReference>
<dbReference type="GO" id="GO:0016020">
    <property type="term" value="C:membrane"/>
    <property type="evidence" value="ECO:0007669"/>
    <property type="project" value="UniProtKB-SubCell"/>
</dbReference>
<feature type="region of interest" description="Disordered" evidence="9">
    <location>
        <begin position="725"/>
        <end position="752"/>
    </location>
</feature>
<dbReference type="InterPro" id="IPR027417">
    <property type="entry name" value="P-loop_NTPase"/>
</dbReference>
<feature type="transmembrane region" description="Helical" evidence="10">
    <location>
        <begin position="1361"/>
        <end position="1382"/>
    </location>
</feature>
<dbReference type="PANTHER" id="PTHR19241">
    <property type="entry name" value="ATP-BINDING CASSETTE TRANSPORTER"/>
    <property type="match status" value="1"/>
</dbReference>
<dbReference type="PROSITE" id="PS00211">
    <property type="entry name" value="ABC_TRANSPORTER_1"/>
    <property type="match status" value="1"/>
</dbReference>
<keyword evidence="6" id="KW-0067">ATP-binding</keyword>
<evidence type="ECO:0000256" key="7">
    <source>
        <dbReference type="ARBA" id="ARBA00022989"/>
    </source>
</evidence>
<dbReference type="CDD" id="cd03233">
    <property type="entry name" value="ABCG_PDR_domain1"/>
    <property type="match status" value="1"/>
</dbReference>
<protein>
    <submittedName>
        <fullName evidence="12">Pleiotropic drug resistance ABC transporter</fullName>
    </submittedName>
</protein>
<evidence type="ECO:0000259" key="11">
    <source>
        <dbReference type="PROSITE" id="PS50893"/>
    </source>
</evidence>
<dbReference type="Pfam" id="PF14510">
    <property type="entry name" value="ABC_trans_N"/>
    <property type="match status" value="1"/>
</dbReference>
<dbReference type="InterPro" id="IPR017871">
    <property type="entry name" value="ABC_transporter-like_CS"/>
</dbReference>
<comment type="caution">
    <text evidence="12">The sequence shown here is derived from an EMBL/GenBank/DDBJ whole genome shotgun (WGS) entry which is preliminary data.</text>
</comment>
<keyword evidence="4 10" id="KW-0812">Transmembrane</keyword>
<dbReference type="InterPro" id="IPR003439">
    <property type="entry name" value="ABC_transporter-like_ATP-bd"/>
</dbReference>
<keyword evidence="13" id="KW-1185">Reference proteome</keyword>
<feature type="domain" description="ABC transporter" evidence="11">
    <location>
        <begin position="73"/>
        <end position="326"/>
    </location>
</feature>
<dbReference type="FunFam" id="3.40.50.300:FF:000054">
    <property type="entry name" value="ABC multidrug transporter atrF"/>
    <property type="match status" value="1"/>
</dbReference>
<keyword evidence="3" id="KW-0813">Transport</keyword>
<gene>
    <name evidence="12" type="ORF">CPB83DRAFT_908446</name>
</gene>
<feature type="transmembrane region" description="Helical" evidence="10">
    <location>
        <begin position="471"/>
        <end position="491"/>
    </location>
</feature>
<comment type="subcellular location">
    <subcellularLocation>
        <location evidence="1">Membrane</location>
        <topology evidence="1">Multi-pass membrane protein</topology>
    </subcellularLocation>
</comment>
<dbReference type="Gene3D" id="3.40.50.300">
    <property type="entry name" value="P-loop containing nucleotide triphosphate hydrolases"/>
    <property type="match status" value="2"/>
</dbReference>
<dbReference type="InterPro" id="IPR010929">
    <property type="entry name" value="PDR_CDR_ABC"/>
</dbReference>
<dbReference type="InterPro" id="IPR029481">
    <property type="entry name" value="ABC_trans_N"/>
</dbReference>
<dbReference type="InterPro" id="IPR003593">
    <property type="entry name" value="AAA+_ATPase"/>
</dbReference>
<dbReference type="Pfam" id="PF06422">
    <property type="entry name" value="PDR_CDR"/>
    <property type="match status" value="2"/>
</dbReference>
<evidence type="ECO:0000313" key="12">
    <source>
        <dbReference type="EMBL" id="KAF9526334.1"/>
    </source>
</evidence>
<reference evidence="12" key="1">
    <citation type="submission" date="2020-11" db="EMBL/GenBank/DDBJ databases">
        <authorList>
            <consortium name="DOE Joint Genome Institute"/>
            <person name="Ahrendt S."/>
            <person name="Riley R."/>
            <person name="Andreopoulos W."/>
            <person name="Labutti K."/>
            <person name="Pangilinan J."/>
            <person name="Ruiz-Duenas F.J."/>
            <person name="Barrasa J.M."/>
            <person name="Sanchez-Garcia M."/>
            <person name="Camarero S."/>
            <person name="Miyauchi S."/>
            <person name="Serrano A."/>
            <person name="Linde D."/>
            <person name="Babiker R."/>
            <person name="Drula E."/>
            <person name="Ayuso-Fernandez I."/>
            <person name="Pacheco R."/>
            <person name="Padilla G."/>
            <person name="Ferreira P."/>
            <person name="Barriuso J."/>
            <person name="Kellner H."/>
            <person name="Castanera R."/>
            <person name="Alfaro M."/>
            <person name="Ramirez L."/>
            <person name="Pisabarro A.G."/>
            <person name="Kuo A."/>
            <person name="Tritt A."/>
            <person name="Lipzen A."/>
            <person name="He G."/>
            <person name="Yan M."/>
            <person name="Ng V."/>
            <person name="Cullen D."/>
            <person name="Martin F."/>
            <person name="Rosso M.-N."/>
            <person name="Henrissat B."/>
            <person name="Hibbett D."/>
            <person name="Martinez A.T."/>
            <person name="Grigoriev I.V."/>
        </authorList>
    </citation>
    <scope>NUCLEOTIDE SEQUENCE</scope>
    <source>
        <strain evidence="12">CBS 506.95</strain>
    </source>
</reference>
<feature type="compositionally biased region" description="Basic and acidic residues" evidence="9">
    <location>
        <begin position="734"/>
        <end position="743"/>
    </location>
</feature>
<keyword evidence="7 10" id="KW-1133">Transmembrane helix</keyword>
<dbReference type="InterPro" id="IPR034003">
    <property type="entry name" value="ABCG_PDR_2"/>
</dbReference>
<evidence type="ECO:0000256" key="5">
    <source>
        <dbReference type="ARBA" id="ARBA00022741"/>
    </source>
</evidence>